<dbReference type="RefSeq" id="XP_027061754.1">
    <property type="nucleotide sequence ID" value="XM_027205953.1"/>
</dbReference>
<dbReference type="GeneID" id="113688206"/>
<dbReference type="InterPro" id="IPR032675">
    <property type="entry name" value="LRR_dom_sf"/>
</dbReference>
<evidence type="ECO:0000313" key="6">
    <source>
        <dbReference type="RefSeq" id="XP_027061756.1"/>
    </source>
</evidence>
<evidence type="ECO:0000259" key="2">
    <source>
        <dbReference type="PROSITE" id="PS50181"/>
    </source>
</evidence>
<dbReference type="SUPFAM" id="SSF81383">
    <property type="entry name" value="F-box domain"/>
    <property type="match status" value="1"/>
</dbReference>
<dbReference type="SUPFAM" id="SSF52047">
    <property type="entry name" value="RNI-like"/>
    <property type="match status" value="1"/>
</dbReference>
<dbReference type="SMART" id="SM00256">
    <property type="entry name" value="FBOX"/>
    <property type="match status" value="1"/>
</dbReference>
<evidence type="ECO:0000313" key="7">
    <source>
        <dbReference type="RefSeq" id="XP_027061757.1"/>
    </source>
</evidence>
<dbReference type="OrthoDB" id="594804at2759"/>
<keyword evidence="3" id="KW-1185">Reference proteome</keyword>
<sequence length="478" mass="54649">MVKNILRLPFWQIKSGFVSPSAAENSEPKRQKLSNESTTEPAIDMISDLPELVLFHILSFLPTNDAVATSILSTKWRFLWTKMTIFNFDDGLFPAGGSGSSGRRNRRLDAGKREIFVNFVDRVFLVTAATFMKKLSLKCGKRCGQNHINNWIRTAIGRGVEELDLTTYGHGLDYRLPGSSLFICKTLVALNLSGDVMINETSSGSFPNLKILYLTSVKYQSDDSVRKFISSCLVLEQLTVVRDREDNVVTFTISAPTLKHLTIDFRSCSDDSDRALKINAPALQCLNLFDDLSINFMVEDLTSLVEAKVDVFNKKMLMYNEGYRDSVVGFLMSLHNAKILCLRYHSVEVLSYYWISTRFQNLIRLVLQSRYCDWIALEDLLQQAENLETFHVNARFIHWREPEQVPKCVSSTLTRIFLGSFGCVKYERTMVKYFLNNAKVLKSMEILTYNVDELKKENTLQKILRFQRASQACQIKLS</sequence>
<dbReference type="Gene3D" id="1.20.1280.50">
    <property type="match status" value="1"/>
</dbReference>
<dbReference type="InterPro" id="IPR050232">
    <property type="entry name" value="FBL13/AtMIF1-like"/>
</dbReference>
<dbReference type="RefSeq" id="XP_027061755.1">
    <property type="nucleotide sequence ID" value="XM_027205954.1"/>
</dbReference>
<dbReference type="Pfam" id="PF08387">
    <property type="entry name" value="FBD"/>
    <property type="match status" value="1"/>
</dbReference>
<gene>
    <name evidence="4 5 6 7" type="primary">LOC113688206</name>
</gene>
<dbReference type="InterPro" id="IPR001810">
    <property type="entry name" value="F-box_dom"/>
</dbReference>
<dbReference type="CDD" id="cd22160">
    <property type="entry name" value="F-box_AtFBL13-like"/>
    <property type="match status" value="1"/>
</dbReference>
<dbReference type="InterPro" id="IPR055357">
    <property type="entry name" value="LRR_At1g61320_AtMIF1"/>
</dbReference>
<reference evidence="3" key="1">
    <citation type="journal article" date="2025" name="Foods">
        <title>Unveiling the Microbial Signatures of Arabica Coffee Cherries: Insights into Ripeness Specific Diversity, Functional Traits, and Implications for Quality and Safety.</title>
        <authorList>
            <consortium name="RefSeq"/>
            <person name="Tenea G.N."/>
            <person name="Cifuentes V."/>
            <person name="Reyes P."/>
            <person name="Cevallos-Vallejos M."/>
        </authorList>
    </citation>
    <scope>NUCLEOTIDE SEQUENCE [LARGE SCALE GENOMIC DNA]</scope>
</reference>
<dbReference type="PANTHER" id="PTHR31900">
    <property type="entry name" value="F-BOX/RNI SUPERFAMILY PROTEIN-RELATED"/>
    <property type="match status" value="1"/>
</dbReference>
<dbReference type="AlphaFoldDB" id="A0A6P6S6L1"/>
<dbReference type="Pfam" id="PF00646">
    <property type="entry name" value="F-box"/>
    <property type="match status" value="1"/>
</dbReference>
<dbReference type="RefSeq" id="XP_027061757.1">
    <property type="nucleotide sequence ID" value="XM_027205956.1"/>
</dbReference>
<reference evidence="4 5" key="2">
    <citation type="submission" date="2025-04" db="UniProtKB">
        <authorList>
            <consortium name="RefSeq"/>
        </authorList>
    </citation>
    <scope>IDENTIFICATION</scope>
    <source>
        <tissue evidence="4 5">Leaves</tissue>
    </source>
</reference>
<dbReference type="SMART" id="SM00579">
    <property type="entry name" value="FBD"/>
    <property type="match status" value="1"/>
</dbReference>
<dbReference type="Pfam" id="PF23622">
    <property type="entry name" value="LRR_At1g61320_AtMIF1"/>
    <property type="match status" value="1"/>
</dbReference>
<proteinExistence type="predicted"/>
<evidence type="ECO:0000313" key="4">
    <source>
        <dbReference type="RefSeq" id="XP_027061754.1"/>
    </source>
</evidence>
<dbReference type="RefSeq" id="XP_027061756.1">
    <property type="nucleotide sequence ID" value="XM_027205955.1"/>
</dbReference>
<evidence type="ECO:0000313" key="5">
    <source>
        <dbReference type="RefSeq" id="XP_027061755.1"/>
    </source>
</evidence>
<dbReference type="InterPro" id="IPR006566">
    <property type="entry name" value="FBD"/>
</dbReference>
<organism evidence="3 5">
    <name type="scientific">Coffea arabica</name>
    <name type="common">Arabian coffee</name>
    <dbReference type="NCBI Taxonomy" id="13443"/>
    <lineage>
        <taxon>Eukaryota</taxon>
        <taxon>Viridiplantae</taxon>
        <taxon>Streptophyta</taxon>
        <taxon>Embryophyta</taxon>
        <taxon>Tracheophyta</taxon>
        <taxon>Spermatophyta</taxon>
        <taxon>Magnoliopsida</taxon>
        <taxon>eudicotyledons</taxon>
        <taxon>Gunneridae</taxon>
        <taxon>Pentapetalae</taxon>
        <taxon>asterids</taxon>
        <taxon>lamiids</taxon>
        <taxon>Gentianales</taxon>
        <taxon>Rubiaceae</taxon>
        <taxon>Ixoroideae</taxon>
        <taxon>Gardenieae complex</taxon>
        <taxon>Bertiereae - Coffeeae clade</taxon>
        <taxon>Coffeeae</taxon>
        <taxon>Coffea</taxon>
    </lineage>
</organism>
<name>A0A6P6S6L1_COFAR</name>
<dbReference type="PROSITE" id="PS50181">
    <property type="entry name" value="FBOX"/>
    <property type="match status" value="1"/>
</dbReference>
<accession>A0A6P6S6L1</accession>
<dbReference type="InterPro" id="IPR053781">
    <property type="entry name" value="F-box_AtFBL13-like"/>
</dbReference>
<evidence type="ECO:0000313" key="3">
    <source>
        <dbReference type="Proteomes" id="UP001652660"/>
    </source>
</evidence>
<dbReference type="Proteomes" id="UP001652660">
    <property type="component" value="Chromosome 5e"/>
</dbReference>
<protein>
    <submittedName>
        <fullName evidence="4 5">F-box/LRR-repeat protein At3g59190-like</fullName>
    </submittedName>
</protein>
<dbReference type="Gene3D" id="3.80.10.10">
    <property type="entry name" value="Ribonuclease Inhibitor"/>
    <property type="match status" value="1"/>
</dbReference>
<evidence type="ECO:0000256" key="1">
    <source>
        <dbReference type="SAM" id="MobiDB-lite"/>
    </source>
</evidence>
<dbReference type="PANTHER" id="PTHR31900:SF34">
    <property type="entry name" value="EMB|CAB62440.1-RELATED"/>
    <property type="match status" value="1"/>
</dbReference>
<dbReference type="InterPro" id="IPR036047">
    <property type="entry name" value="F-box-like_dom_sf"/>
</dbReference>
<feature type="region of interest" description="Disordered" evidence="1">
    <location>
        <begin position="20"/>
        <end position="39"/>
    </location>
</feature>
<feature type="domain" description="F-box" evidence="2">
    <location>
        <begin position="43"/>
        <end position="89"/>
    </location>
</feature>